<dbReference type="InterPro" id="IPR015943">
    <property type="entry name" value="WD40/YVTN_repeat-like_dom_sf"/>
</dbReference>
<gene>
    <name evidence="2" type="ORF">NCTC11923_00685</name>
</gene>
<name>A0A3S4WFW1_9ACTO</name>
<dbReference type="Gene3D" id="2.130.10.10">
    <property type="entry name" value="YVTN repeat-like/Quinoprotein amine dehydrogenase"/>
    <property type="match status" value="1"/>
</dbReference>
<dbReference type="EMBL" id="LR134363">
    <property type="protein sequence ID" value="VEG74066.1"/>
    <property type="molecule type" value="Genomic_DNA"/>
</dbReference>
<dbReference type="InterPro" id="IPR011047">
    <property type="entry name" value="Quinoprotein_ADH-like_sf"/>
</dbReference>
<evidence type="ECO:0008006" key="4">
    <source>
        <dbReference type="Google" id="ProtNLM"/>
    </source>
</evidence>
<reference evidence="2 3" key="1">
    <citation type="submission" date="2018-12" db="EMBL/GenBank/DDBJ databases">
        <authorList>
            <consortium name="Pathogen Informatics"/>
        </authorList>
    </citation>
    <scope>NUCLEOTIDE SEQUENCE [LARGE SCALE GENOMIC DNA]</scope>
    <source>
        <strain evidence="2 3">NCTC11923</strain>
    </source>
</reference>
<protein>
    <recommendedName>
        <fullName evidence="4">PQQ enzyme repeat</fullName>
    </recommendedName>
</protein>
<evidence type="ECO:0000256" key="1">
    <source>
        <dbReference type="SAM" id="MobiDB-lite"/>
    </source>
</evidence>
<keyword evidence="3" id="KW-1185">Reference proteome</keyword>
<sequence>MTIRLGWTSLICVLALVLAGFVGWKTKPRFDDPHSLDDPQPTASAIPADPGTLSTQGHPAIQGRQPVPASTDPATSWGLRVGTEDGPIALAATPYGPIAINPHQDRDTQDGDERTSDASVYALDPSTGEVRWHRDIHPDLDSADRYAESSFDDMDTLVFQTVQTSPDGEHLALRLELQRSQPLSQTIIVLSTRTGDVIRTVETKDSNVLGQALTNDVLLVQTSSTLHPDGGSVHSYSLTDTKAPADSWASTGWLAGATSRGVIQSAMKERYPCNAGVGERCTLSHITLSDPASGKLRETYDRVTAIRPSGAIERLADGETAPPPRDPAWATVRRELINLESGATTDITGHEVEEAVIPSGRAWLLTPLPDAENPAAWISTDGSLSTGPIEVIRHPDDAPEIFRTTVTMTPGG</sequence>
<evidence type="ECO:0000313" key="2">
    <source>
        <dbReference type="EMBL" id="VEG74066.1"/>
    </source>
</evidence>
<evidence type="ECO:0000313" key="3">
    <source>
        <dbReference type="Proteomes" id="UP000276899"/>
    </source>
</evidence>
<dbReference type="SUPFAM" id="SSF50998">
    <property type="entry name" value="Quinoprotein alcohol dehydrogenase-like"/>
    <property type="match status" value="1"/>
</dbReference>
<dbReference type="Proteomes" id="UP000276899">
    <property type="component" value="Chromosome"/>
</dbReference>
<feature type="region of interest" description="Disordered" evidence="1">
    <location>
        <begin position="32"/>
        <end position="76"/>
    </location>
</feature>
<dbReference type="AlphaFoldDB" id="A0A3S4WFW1"/>
<accession>A0A3S4WFW1</accession>
<dbReference type="KEGG" id="asla:NCTC11923_00685"/>
<dbReference type="RefSeq" id="WP_126412122.1">
    <property type="nucleotide sequence ID" value="NZ_CBCRWE010000003.1"/>
</dbReference>
<dbReference type="STRING" id="1278298.GCA_000428685_00208"/>
<organism evidence="2 3">
    <name type="scientific">Actinomyces slackii</name>
    <dbReference type="NCBI Taxonomy" id="52774"/>
    <lineage>
        <taxon>Bacteria</taxon>
        <taxon>Bacillati</taxon>
        <taxon>Actinomycetota</taxon>
        <taxon>Actinomycetes</taxon>
        <taxon>Actinomycetales</taxon>
        <taxon>Actinomycetaceae</taxon>
        <taxon>Actinomyces</taxon>
    </lineage>
</organism>
<proteinExistence type="predicted"/>